<evidence type="ECO:0000313" key="1">
    <source>
        <dbReference type="EMBL" id="NKE56311.1"/>
    </source>
</evidence>
<sequence length="211" mass="23560">MQHKTPREHVERLAELDFSVDLFHEVLAVTVADVRGCTDFDAPGMRGTMFWSRANRYLAEALHPRKWAHTSRDSILRMIHPTRSHAITAISAQGGVGDLDSKVRSKNPKGAAMARLVEKNGQFVLFTSDEAIYGKQLEDIPTWCLLYKREKGTVVAELSLPVKMNGKFIDEWQERIPLPLPDLGDPGAGIALLDDPLDITDPEVTVEFLEG</sequence>
<dbReference type="Proteomes" id="UP001515943">
    <property type="component" value="Unassembled WGS sequence"/>
</dbReference>
<proteinExistence type="predicted"/>
<protein>
    <submittedName>
        <fullName evidence="1">Uncharacterized protein</fullName>
    </submittedName>
</protein>
<dbReference type="RefSeq" id="WP_167970886.1">
    <property type="nucleotide sequence ID" value="NZ_VSRL01000012.1"/>
</dbReference>
<comment type="caution">
    <text evidence="1">The sequence shown here is derived from an EMBL/GenBank/DDBJ whole genome shotgun (WGS) entry which is preliminary data.</text>
</comment>
<evidence type="ECO:0000313" key="2">
    <source>
        <dbReference type="Proteomes" id="UP001515943"/>
    </source>
</evidence>
<name>A0ABX1FC93_9PSEU</name>
<dbReference type="EMBL" id="VSRL01000012">
    <property type="protein sequence ID" value="NKE56311.1"/>
    <property type="molecule type" value="Genomic_DNA"/>
</dbReference>
<reference evidence="1 2" key="1">
    <citation type="submission" date="2019-08" db="EMBL/GenBank/DDBJ databases">
        <title>Lentzea from Indian Himalayas.</title>
        <authorList>
            <person name="Mandal S."/>
            <person name="Mallick Gupta A."/>
            <person name="Maiti P.K."/>
            <person name="Sarkar J."/>
            <person name="Mandal S."/>
        </authorList>
    </citation>
    <scope>NUCLEOTIDE SEQUENCE [LARGE SCALE GENOMIC DNA]</scope>
    <source>
        <strain evidence="1 2">PSKA42</strain>
    </source>
</reference>
<organism evidence="1 2">
    <name type="scientific">Lentzea indica</name>
    <dbReference type="NCBI Taxonomy" id="2604800"/>
    <lineage>
        <taxon>Bacteria</taxon>
        <taxon>Bacillati</taxon>
        <taxon>Actinomycetota</taxon>
        <taxon>Actinomycetes</taxon>
        <taxon>Pseudonocardiales</taxon>
        <taxon>Pseudonocardiaceae</taxon>
        <taxon>Lentzea</taxon>
    </lineage>
</organism>
<keyword evidence="2" id="KW-1185">Reference proteome</keyword>
<gene>
    <name evidence="1" type="ORF">FXN61_05510</name>
</gene>
<accession>A0ABX1FC93</accession>